<feature type="domain" description="MobA-like NTP transferase" evidence="1">
    <location>
        <begin position="5"/>
        <end position="171"/>
    </location>
</feature>
<dbReference type="EMBL" id="JAGIYQ010000013">
    <property type="protein sequence ID" value="MBP0726686.1"/>
    <property type="molecule type" value="Genomic_DNA"/>
</dbReference>
<reference evidence="2" key="1">
    <citation type="submission" date="2021-04" db="EMBL/GenBank/DDBJ databases">
        <title>Genome seq and assembly of Bacillus sp.</title>
        <authorList>
            <person name="Chhetri G."/>
        </authorList>
    </citation>
    <scope>NUCLEOTIDE SEQUENCE</scope>
    <source>
        <strain evidence="2">RG28</strain>
    </source>
</reference>
<gene>
    <name evidence="2" type="ORF">J5Y03_16125</name>
</gene>
<evidence type="ECO:0000259" key="1">
    <source>
        <dbReference type="Pfam" id="PF12804"/>
    </source>
</evidence>
<dbReference type="InterPro" id="IPR025877">
    <property type="entry name" value="MobA-like_NTP_Trfase"/>
</dbReference>
<dbReference type="InterPro" id="IPR029044">
    <property type="entry name" value="Nucleotide-diphossugar_trans"/>
</dbReference>
<dbReference type="PANTHER" id="PTHR43777:SF1">
    <property type="entry name" value="MOLYBDENUM COFACTOR CYTIDYLYLTRANSFERASE"/>
    <property type="match status" value="1"/>
</dbReference>
<protein>
    <submittedName>
        <fullName evidence="2">NTP transferase domain-containing protein</fullName>
    </submittedName>
</protein>
<evidence type="ECO:0000313" key="3">
    <source>
        <dbReference type="Proteomes" id="UP000682134"/>
    </source>
</evidence>
<sequence>MRSIGIYLAAGESKRMGNDKRFLLLNEQPLGSIVFKNALLSKIDHLVVVTRISDSLEWLPSFVFSAPYSCKWSQIECAEASKGQGHSLKSGVKKAIEIGADAVIILLADQPFVTTEVINTLLNSYQNEPNYFFFAAANDILPMPPILFSKICFPYLLQLNGDQGLRTVIREKLFNSGKMIAFQDEMLFFDIDTVEDYEILQNHEHERGE</sequence>
<keyword evidence="3" id="KW-1185">Reference proteome</keyword>
<dbReference type="RefSeq" id="WP_209407027.1">
    <property type="nucleotide sequence ID" value="NZ_JAGIYQ010000013.1"/>
</dbReference>
<accession>A0A940NTW1</accession>
<dbReference type="GO" id="GO:0016779">
    <property type="term" value="F:nucleotidyltransferase activity"/>
    <property type="evidence" value="ECO:0007669"/>
    <property type="project" value="UniProtKB-ARBA"/>
</dbReference>
<dbReference type="CDD" id="cd04182">
    <property type="entry name" value="GT_2_like_f"/>
    <property type="match status" value="1"/>
</dbReference>
<keyword evidence="2" id="KW-0808">Transferase</keyword>
<organism evidence="2 3">
    <name type="scientific">Gottfriedia endophytica</name>
    <dbReference type="NCBI Taxonomy" id="2820819"/>
    <lineage>
        <taxon>Bacteria</taxon>
        <taxon>Bacillati</taxon>
        <taxon>Bacillota</taxon>
        <taxon>Bacilli</taxon>
        <taxon>Bacillales</taxon>
        <taxon>Bacillaceae</taxon>
        <taxon>Gottfriedia</taxon>
    </lineage>
</organism>
<dbReference type="Pfam" id="PF12804">
    <property type="entry name" value="NTP_transf_3"/>
    <property type="match status" value="1"/>
</dbReference>
<dbReference type="SUPFAM" id="SSF53448">
    <property type="entry name" value="Nucleotide-diphospho-sugar transferases"/>
    <property type="match status" value="1"/>
</dbReference>
<dbReference type="AlphaFoldDB" id="A0A940NTW1"/>
<comment type="caution">
    <text evidence="2">The sequence shown here is derived from an EMBL/GenBank/DDBJ whole genome shotgun (WGS) entry which is preliminary data.</text>
</comment>
<dbReference type="Gene3D" id="3.90.550.10">
    <property type="entry name" value="Spore Coat Polysaccharide Biosynthesis Protein SpsA, Chain A"/>
    <property type="match status" value="1"/>
</dbReference>
<evidence type="ECO:0000313" key="2">
    <source>
        <dbReference type="EMBL" id="MBP0726686.1"/>
    </source>
</evidence>
<dbReference type="Proteomes" id="UP000682134">
    <property type="component" value="Unassembled WGS sequence"/>
</dbReference>
<proteinExistence type="predicted"/>
<name>A0A940NTW1_9BACI</name>
<dbReference type="PANTHER" id="PTHR43777">
    <property type="entry name" value="MOLYBDENUM COFACTOR CYTIDYLYLTRANSFERASE"/>
    <property type="match status" value="1"/>
</dbReference>